<feature type="chain" id="PRO_5042175895" description="Protein Skeletor" evidence="2">
    <location>
        <begin position="22"/>
        <end position="536"/>
    </location>
</feature>
<proteinExistence type="predicted"/>
<dbReference type="Proteomes" id="UP001286313">
    <property type="component" value="Unassembled WGS sequence"/>
</dbReference>
<name>A0AAE1BSL1_PETCI</name>
<dbReference type="PROSITE" id="PS51549">
    <property type="entry name" value="DM13"/>
    <property type="match status" value="2"/>
</dbReference>
<dbReference type="InterPro" id="IPR005018">
    <property type="entry name" value="DOMON_domain"/>
</dbReference>
<dbReference type="Pfam" id="PF03351">
    <property type="entry name" value="DOMON"/>
    <property type="match status" value="1"/>
</dbReference>
<sequence length="536" mass="59950">MEYWGVKSVLVSAILLGLGEAADPYVGALVGELNSYHHQVGGKVYAVDANTLLIKNFMYDGNGGDTFFWAGSRPRPGPQGFIVPNELGRTNILERYLNKDISLTLPDHKTIMEIKWLAVYDLGRLESFGDIYIPEGFEPPQKIILNKLSSKTGEVESGAVTIADSKTIIIENLSYDGSGQEVYFWVGVGPQPHSKGIRLPDELGYMTPLKSYRKKHVMLQLPGDLTVFTVDWLSLYDVKEDRTLGSIIIPEELNVPPSLVSVVPHENNLPNCEQLHKNLQLSWEVFGDQITMEITGQVGEDDYMSFGMSGSRDKPLMVGGDVVVVHMDGYLGSLKDYNLTSYMPCTHLLGTHKGVCSDDKVGGTQDYQEFSSKRENGLNIFTFRRRLTTPDSGDQAYPSEGAAMTIWSMGPLDKLRRPTMHFAWSKDKQPIEFTRKVTERNCFAFTRNDKPKMKAWKKFHLADPAAREFTARLGPDGGAHGYFATTGQHSDSGLVWYINGLLTPDVYLKRHNTYRMLVEGGSNPYDPHAYHPFTIT</sequence>
<dbReference type="PANTHER" id="PTHR24036:SF16">
    <property type="entry name" value="KNICKKOPF"/>
    <property type="match status" value="1"/>
</dbReference>
<feature type="domain" description="DOMON" evidence="3">
    <location>
        <begin position="277"/>
        <end position="410"/>
    </location>
</feature>
<protein>
    <recommendedName>
        <fullName evidence="7">Protein Skeletor</fullName>
    </recommendedName>
</protein>
<keyword evidence="1" id="KW-0677">Repeat</keyword>
<keyword evidence="2" id="KW-0732">Signal</keyword>
<evidence type="ECO:0000313" key="5">
    <source>
        <dbReference type="EMBL" id="KAK3854170.1"/>
    </source>
</evidence>
<evidence type="ECO:0000256" key="1">
    <source>
        <dbReference type="ARBA" id="ARBA00022737"/>
    </source>
</evidence>
<comment type="caution">
    <text evidence="5">The sequence shown here is derived from an EMBL/GenBank/DDBJ whole genome shotgun (WGS) entry which is preliminary data.</text>
</comment>
<dbReference type="InterPro" id="IPR019545">
    <property type="entry name" value="DM13_domain"/>
</dbReference>
<feature type="non-terminal residue" evidence="5">
    <location>
        <position position="1"/>
    </location>
</feature>
<evidence type="ECO:0000256" key="2">
    <source>
        <dbReference type="SAM" id="SignalP"/>
    </source>
</evidence>
<feature type="domain" description="DM13" evidence="4">
    <location>
        <begin position="141"/>
        <end position="250"/>
    </location>
</feature>
<feature type="signal peptide" evidence="2">
    <location>
        <begin position="1"/>
        <end position="21"/>
    </location>
</feature>
<dbReference type="PANTHER" id="PTHR24036">
    <property type="entry name" value="SKELETOR-RELATED"/>
    <property type="match status" value="1"/>
</dbReference>
<evidence type="ECO:0000313" key="6">
    <source>
        <dbReference type="Proteomes" id="UP001286313"/>
    </source>
</evidence>
<accession>A0AAE1BSL1</accession>
<dbReference type="InterPro" id="IPR052126">
    <property type="entry name" value="Spindle_Org/Thrombomodulin"/>
</dbReference>
<evidence type="ECO:0000259" key="4">
    <source>
        <dbReference type="PROSITE" id="PS51549"/>
    </source>
</evidence>
<gene>
    <name evidence="5" type="ORF">Pcinc_039331</name>
</gene>
<dbReference type="PROSITE" id="PS50836">
    <property type="entry name" value="DOMON"/>
    <property type="match status" value="1"/>
</dbReference>
<dbReference type="SMART" id="SM00686">
    <property type="entry name" value="DM13"/>
    <property type="match status" value="2"/>
</dbReference>
<evidence type="ECO:0000259" key="3">
    <source>
        <dbReference type="PROSITE" id="PS50836"/>
    </source>
</evidence>
<keyword evidence="6" id="KW-1185">Reference proteome</keyword>
<reference evidence="5" key="1">
    <citation type="submission" date="2023-10" db="EMBL/GenBank/DDBJ databases">
        <title>Genome assemblies of two species of porcelain crab, Petrolisthes cinctipes and Petrolisthes manimaculis (Anomura: Porcellanidae).</title>
        <authorList>
            <person name="Angst P."/>
        </authorList>
    </citation>
    <scope>NUCLEOTIDE SEQUENCE</scope>
    <source>
        <strain evidence="5">PB745_01</strain>
        <tissue evidence="5">Gill</tissue>
    </source>
</reference>
<organism evidence="5 6">
    <name type="scientific">Petrolisthes cinctipes</name>
    <name type="common">Flat porcelain crab</name>
    <dbReference type="NCBI Taxonomy" id="88211"/>
    <lineage>
        <taxon>Eukaryota</taxon>
        <taxon>Metazoa</taxon>
        <taxon>Ecdysozoa</taxon>
        <taxon>Arthropoda</taxon>
        <taxon>Crustacea</taxon>
        <taxon>Multicrustacea</taxon>
        <taxon>Malacostraca</taxon>
        <taxon>Eumalacostraca</taxon>
        <taxon>Eucarida</taxon>
        <taxon>Decapoda</taxon>
        <taxon>Pleocyemata</taxon>
        <taxon>Anomura</taxon>
        <taxon>Galatheoidea</taxon>
        <taxon>Porcellanidae</taxon>
        <taxon>Petrolisthes</taxon>
    </lineage>
</organism>
<feature type="domain" description="DM13" evidence="4">
    <location>
        <begin position="27"/>
        <end position="134"/>
    </location>
</feature>
<dbReference type="SMART" id="SM00664">
    <property type="entry name" value="DoH"/>
    <property type="match status" value="1"/>
</dbReference>
<dbReference type="InterPro" id="IPR045266">
    <property type="entry name" value="DOH_DOMON"/>
</dbReference>
<dbReference type="Pfam" id="PF10517">
    <property type="entry name" value="DM13"/>
    <property type="match status" value="2"/>
</dbReference>
<evidence type="ECO:0008006" key="7">
    <source>
        <dbReference type="Google" id="ProtNLM"/>
    </source>
</evidence>
<dbReference type="AlphaFoldDB" id="A0AAE1BSL1"/>
<dbReference type="EMBL" id="JAWQEG010006676">
    <property type="protein sequence ID" value="KAK3854170.1"/>
    <property type="molecule type" value="Genomic_DNA"/>
</dbReference>
<dbReference type="CDD" id="cd09631">
    <property type="entry name" value="DOMON_DOH"/>
    <property type="match status" value="1"/>
</dbReference>